<organism evidence="7 8">
    <name type="scientific">Uabimicrobium amorphum</name>
    <dbReference type="NCBI Taxonomy" id="2596890"/>
    <lineage>
        <taxon>Bacteria</taxon>
        <taxon>Pseudomonadati</taxon>
        <taxon>Planctomycetota</taxon>
        <taxon>Candidatus Uabimicrobiia</taxon>
        <taxon>Candidatus Uabimicrobiales</taxon>
        <taxon>Candidatus Uabimicrobiaceae</taxon>
        <taxon>Candidatus Uabimicrobium</taxon>
    </lineage>
</organism>
<dbReference type="EMBL" id="AP019860">
    <property type="protein sequence ID" value="BBM87396.1"/>
    <property type="molecule type" value="Genomic_DNA"/>
</dbReference>
<keyword evidence="2 5" id="KW-0808">Transferase</keyword>
<dbReference type="InterPro" id="IPR023267">
    <property type="entry name" value="RCMT"/>
</dbReference>
<dbReference type="SUPFAM" id="SSF48013">
    <property type="entry name" value="NusB-like"/>
    <property type="match status" value="1"/>
</dbReference>
<comment type="similarity">
    <text evidence="5">Belongs to the class I-like SAM-binding methyltransferase superfamily. RsmB/NOP family.</text>
</comment>
<dbReference type="Proteomes" id="UP000326354">
    <property type="component" value="Chromosome"/>
</dbReference>
<dbReference type="OrthoDB" id="9810297at2"/>
<dbReference type="KEGG" id="uam:UABAM_05805"/>
<dbReference type="Pfam" id="PF01189">
    <property type="entry name" value="Methyltr_RsmB-F"/>
    <property type="match status" value="1"/>
</dbReference>
<feature type="domain" description="SAM-dependent MTase RsmB/NOP-type" evidence="6">
    <location>
        <begin position="153"/>
        <end position="425"/>
    </location>
</feature>
<dbReference type="SUPFAM" id="SSF53335">
    <property type="entry name" value="S-adenosyl-L-methionine-dependent methyltransferases"/>
    <property type="match status" value="1"/>
</dbReference>
<keyword evidence="1 5" id="KW-0489">Methyltransferase</keyword>
<reference evidence="7 8" key="1">
    <citation type="submission" date="2019-08" db="EMBL/GenBank/DDBJ databases">
        <title>Complete genome sequence of Candidatus Uab amorphum.</title>
        <authorList>
            <person name="Shiratori T."/>
            <person name="Suzuki S."/>
            <person name="Kakizawa Y."/>
            <person name="Ishida K."/>
        </authorList>
    </citation>
    <scope>NUCLEOTIDE SEQUENCE [LARGE SCALE GENOMIC DNA]</scope>
    <source>
        <strain evidence="7 8">SRT547</strain>
    </source>
</reference>
<dbReference type="Gene3D" id="3.40.50.150">
    <property type="entry name" value="Vaccinia Virus protein VP39"/>
    <property type="match status" value="1"/>
</dbReference>
<evidence type="ECO:0000256" key="5">
    <source>
        <dbReference type="PROSITE-ProRule" id="PRU01023"/>
    </source>
</evidence>
<dbReference type="GO" id="GO:0003723">
    <property type="term" value="F:RNA binding"/>
    <property type="evidence" value="ECO:0007669"/>
    <property type="project" value="UniProtKB-UniRule"/>
</dbReference>
<accession>A0A5S9F606</accession>
<feature type="active site" description="Nucleophile" evidence="5">
    <location>
        <position position="377"/>
    </location>
</feature>
<dbReference type="PROSITE" id="PS51686">
    <property type="entry name" value="SAM_MT_RSMB_NOP"/>
    <property type="match status" value="1"/>
</dbReference>
<dbReference type="PANTHER" id="PTHR22807">
    <property type="entry name" value="NOP2 YEAST -RELATED NOL1/NOP2/FMU SUN DOMAIN-CONTAINING"/>
    <property type="match status" value="1"/>
</dbReference>
<dbReference type="Gene3D" id="1.10.940.10">
    <property type="entry name" value="NusB-like"/>
    <property type="match status" value="1"/>
</dbReference>
<keyword evidence="8" id="KW-1185">Reference proteome</keyword>
<dbReference type="PRINTS" id="PR02008">
    <property type="entry name" value="RCMTFAMILY"/>
</dbReference>
<dbReference type="InterPro" id="IPR049560">
    <property type="entry name" value="MeTrfase_RsmB-F_NOP2_cat"/>
</dbReference>
<dbReference type="PANTHER" id="PTHR22807:SF53">
    <property type="entry name" value="RIBOSOMAL RNA SMALL SUBUNIT METHYLTRANSFERASE B-RELATED"/>
    <property type="match status" value="1"/>
</dbReference>
<dbReference type="GO" id="GO:0006355">
    <property type="term" value="P:regulation of DNA-templated transcription"/>
    <property type="evidence" value="ECO:0007669"/>
    <property type="project" value="InterPro"/>
</dbReference>
<comment type="caution">
    <text evidence="5">Lacks conserved residue(s) required for the propagation of feature annotation.</text>
</comment>
<evidence type="ECO:0000256" key="3">
    <source>
        <dbReference type="ARBA" id="ARBA00022691"/>
    </source>
</evidence>
<feature type="binding site" evidence="5">
    <location>
        <position position="324"/>
    </location>
    <ligand>
        <name>S-adenosyl-L-methionine</name>
        <dbReference type="ChEBI" id="CHEBI:59789"/>
    </ligand>
</feature>
<sequence>MYNVRNTVLEILNKNARFWDQHLHLSNYSTVQSEKNLITEIVNGIQRRKLTLQYLIKHYSHGKPQPAVYNCLLLGIYELLFLEKVPAYAVIHSCVEHSKKISKKSAKYVNAVLRNIQRSVRKEQKKYSKNYLPISHEDGWYFSQALFPEDKIRYLSVVYSYPEYLVDKWCRDFGEEQCIHLLLMGNTRPGVTVRVRNSFRCDELQMIDGKMAKVSGDVSLIPGYHEGDWVVQGLASSETIELIEIAPRSLVLDLCAAPGGKSFHIADNMRGEGVVVSGDKSVERLRKMCENKERLQLQNIQPIAMNSKKLPKNFAQHFDCVVVDAPCSNSAVFNKRVEARWRFSVKNLQKLNKEQYKLLRSGATAVKPGGKLVYSTCSIEKEENENLIAEFLKEHDDFCCWKYKRMFPQLPFVDGGSVHILCRKA</sequence>
<dbReference type="RefSeq" id="WP_151971418.1">
    <property type="nucleotide sequence ID" value="NZ_AP019860.1"/>
</dbReference>
<dbReference type="AlphaFoldDB" id="A0A5S9F606"/>
<evidence type="ECO:0000313" key="8">
    <source>
        <dbReference type="Proteomes" id="UP000326354"/>
    </source>
</evidence>
<dbReference type="InterPro" id="IPR001678">
    <property type="entry name" value="MeTrfase_RsmB-F_NOP2_dom"/>
</dbReference>
<dbReference type="GO" id="GO:0001510">
    <property type="term" value="P:RNA methylation"/>
    <property type="evidence" value="ECO:0007669"/>
    <property type="project" value="InterPro"/>
</dbReference>
<evidence type="ECO:0000256" key="2">
    <source>
        <dbReference type="ARBA" id="ARBA00022679"/>
    </source>
</evidence>
<dbReference type="CDD" id="cd02440">
    <property type="entry name" value="AdoMet_MTases"/>
    <property type="match status" value="1"/>
</dbReference>
<dbReference type="InterPro" id="IPR006027">
    <property type="entry name" value="NusB_RsmB_TIM44"/>
</dbReference>
<dbReference type="GO" id="GO:0008173">
    <property type="term" value="F:RNA methyltransferase activity"/>
    <property type="evidence" value="ECO:0007669"/>
    <property type="project" value="InterPro"/>
</dbReference>
<evidence type="ECO:0000313" key="7">
    <source>
        <dbReference type="EMBL" id="BBM87396.1"/>
    </source>
</evidence>
<protein>
    <submittedName>
        <fullName evidence="7">Ribosomal RNA small subunit methyltransferase B</fullName>
    </submittedName>
</protein>
<evidence type="ECO:0000256" key="4">
    <source>
        <dbReference type="ARBA" id="ARBA00022884"/>
    </source>
</evidence>
<evidence type="ECO:0000259" key="6">
    <source>
        <dbReference type="PROSITE" id="PS51686"/>
    </source>
</evidence>
<keyword evidence="3 5" id="KW-0949">S-adenosyl-L-methionine</keyword>
<dbReference type="InterPro" id="IPR035926">
    <property type="entry name" value="NusB-like_sf"/>
</dbReference>
<feature type="binding site" evidence="5">
    <location>
        <position position="279"/>
    </location>
    <ligand>
        <name>S-adenosyl-L-methionine</name>
        <dbReference type="ChEBI" id="CHEBI:59789"/>
    </ligand>
</feature>
<name>A0A5S9F606_UABAM</name>
<proteinExistence type="inferred from homology"/>
<evidence type="ECO:0000256" key="1">
    <source>
        <dbReference type="ARBA" id="ARBA00022603"/>
    </source>
</evidence>
<dbReference type="Pfam" id="PF01029">
    <property type="entry name" value="NusB"/>
    <property type="match status" value="1"/>
</dbReference>
<dbReference type="InterPro" id="IPR029063">
    <property type="entry name" value="SAM-dependent_MTases_sf"/>
</dbReference>
<keyword evidence="4 5" id="KW-0694">RNA-binding</keyword>
<gene>
    <name evidence="7" type="ORF">UABAM_05805</name>
</gene>
<feature type="binding site" evidence="5">
    <location>
        <begin position="255"/>
        <end position="261"/>
    </location>
    <ligand>
        <name>S-adenosyl-L-methionine</name>
        <dbReference type="ChEBI" id="CHEBI:59789"/>
    </ligand>
</feature>